<evidence type="ECO:0000313" key="8">
    <source>
        <dbReference type="Proteomes" id="UP001457282"/>
    </source>
</evidence>
<dbReference type="InterPro" id="IPR037231">
    <property type="entry name" value="NAP-like_sf"/>
</dbReference>
<dbReference type="Gene3D" id="3.30.1120.90">
    <property type="entry name" value="Nucleosome assembly protein"/>
    <property type="match status" value="2"/>
</dbReference>
<gene>
    <name evidence="7" type="ORF">M0R45_009751</name>
</gene>
<dbReference type="PANTHER" id="PTHR11875">
    <property type="entry name" value="TESTIS-SPECIFIC Y-ENCODED PROTEIN"/>
    <property type="match status" value="1"/>
</dbReference>
<dbReference type="SUPFAM" id="SSF143113">
    <property type="entry name" value="NAP-like"/>
    <property type="match status" value="2"/>
</dbReference>
<keyword evidence="3" id="KW-0143">Chaperone</keyword>
<evidence type="ECO:0000256" key="4">
    <source>
        <dbReference type="ARBA" id="ARBA00023242"/>
    </source>
</evidence>
<dbReference type="EMBL" id="JBEDUW010000002">
    <property type="protein sequence ID" value="KAK9944173.1"/>
    <property type="molecule type" value="Genomic_DNA"/>
</dbReference>
<evidence type="ECO:0008006" key="9">
    <source>
        <dbReference type="Google" id="ProtNLM"/>
    </source>
</evidence>
<dbReference type="GO" id="GO:0042393">
    <property type="term" value="F:histone binding"/>
    <property type="evidence" value="ECO:0007669"/>
    <property type="project" value="UniProtKB-ARBA"/>
</dbReference>
<dbReference type="Gene3D" id="1.20.5.1500">
    <property type="match status" value="2"/>
</dbReference>
<dbReference type="Proteomes" id="UP001457282">
    <property type="component" value="Unassembled WGS sequence"/>
</dbReference>
<evidence type="ECO:0000256" key="5">
    <source>
        <dbReference type="RuleBase" id="RU003876"/>
    </source>
</evidence>
<dbReference type="AlphaFoldDB" id="A0AAW1Y8F1"/>
<evidence type="ECO:0000313" key="7">
    <source>
        <dbReference type="EMBL" id="KAK9944173.1"/>
    </source>
</evidence>
<proteinExistence type="inferred from homology"/>
<accession>A0AAW1Y8F1</accession>
<dbReference type="Pfam" id="PF00956">
    <property type="entry name" value="NAP"/>
    <property type="match status" value="2"/>
</dbReference>
<keyword evidence="8" id="KW-1185">Reference proteome</keyword>
<evidence type="ECO:0000256" key="6">
    <source>
        <dbReference type="SAM" id="MobiDB-lite"/>
    </source>
</evidence>
<comment type="caution">
    <text evidence="7">The sequence shown here is derived from an EMBL/GenBank/DDBJ whole genome shotgun (WGS) entry which is preliminary data.</text>
</comment>
<dbReference type="InterPro" id="IPR002164">
    <property type="entry name" value="NAP_family"/>
</dbReference>
<dbReference type="FunFam" id="3.30.1120.90:FF:000005">
    <property type="entry name" value="Nucleosome assembly protein11"/>
    <property type="match status" value="1"/>
</dbReference>
<evidence type="ECO:0000256" key="3">
    <source>
        <dbReference type="ARBA" id="ARBA00023186"/>
    </source>
</evidence>
<name>A0AAW1Y8F1_RUBAR</name>
<dbReference type="GO" id="GO:0000724">
    <property type="term" value="P:double-strand break repair via homologous recombination"/>
    <property type="evidence" value="ECO:0007669"/>
    <property type="project" value="UniProtKB-ARBA"/>
</dbReference>
<evidence type="ECO:0000256" key="2">
    <source>
        <dbReference type="ARBA" id="ARBA00009947"/>
    </source>
</evidence>
<feature type="region of interest" description="Disordered" evidence="6">
    <location>
        <begin position="546"/>
        <end position="570"/>
    </location>
</feature>
<keyword evidence="4" id="KW-0539">Nucleus</keyword>
<evidence type="ECO:0000256" key="1">
    <source>
        <dbReference type="ARBA" id="ARBA00004123"/>
    </source>
</evidence>
<organism evidence="7 8">
    <name type="scientific">Rubus argutus</name>
    <name type="common">Southern blackberry</name>
    <dbReference type="NCBI Taxonomy" id="59490"/>
    <lineage>
        <taxon>Eukaryota</taxon>
        <taxon>Viridiplantae</taxon>
        <taxon>Streptophyta</taxon>
        <taxon>Embryophyta</taxon>
        <taxon>Tracheophyta</taxon>
        <taxon>Spermatophyta</taxon>
        <taxon>Magnoliopsida</taxon>
        <taxon>eudicotyledons</taxon>
        <taxon>Gunneridae</taxon>
        <taxon>Pentapetalae</taxon>
        <taxon>rosids</taxon>
        <taxon>fabids</taxon>
        <taxon>Rosales</taxon>
        <taxon>Rosaceae</taxon>
        <taxon>Rosoideae</taxon>
        <taxon>Rosoideae incertae sedis</taxon>
        <taxon>Rubus</taxon>
    </lineage>
</organism>
<reference evidence="7 8" key="1">
    <citation type="journal article" date="2023" name="G3 (Bethesda)">
        <title>A chromosome-length genome assembly and annotation of blackberry (Rubus argutus, cv. 'Hillquist').</title>
        <authorList>
            <person name="Bruna T."/>
            <person name="Aryal R."/>
            <person name="Dudchenko O."/>
            <person name="Sargent D.J."/>
            <person name="Mead D."/>
            <person name="Buti M."/>
            <person name="Cavallini A."/>
            <person name="Hytonen T."/>
            <person name="Andres J."/>
            <person name="Pham M."/>
            <person name="Weisz D."/>
            <person name="Mascagni F."/>
            <person name="Usai G."/>
            <person name="Natali L."/>
            <person name="Bassil N."/>
            <person name="Fernandez G.E."/>
            <person name="Lomsadze A."/>
            <person name="Armour M."/>
            <person name="Olukolu B."/>
            <person name="Poorten T."/>
            <person name="Britton C."/>
            <person name="Davik J."/>
            <person name="Ashrafi H."/>
            <person name="Aiden E.L."/>
            <person name="Borodovsky M."/>
            <person name="Worthington M."/>
        </authorList>
    </citation>
    <scope>NUCLEOTIDE SEQUENCE [LARGE SCALE GENOMIC DNA]</scope>
    <source>
        <strain evidence="7">PI 553951</strain>
    </source>
</reference>
<comment type="similarity">
    <text evidence="2 5">Belongs to the nucleosome assembly protein (NAP) family.</text>
</comment>
<comment type="subcellular location">
    <subcellularLocation>
        <location evidence="1">Nucleus</location>
    </subcellularLocation>
</comment>
<sequence length="570" mass="65383">MSNGDIDMLDYVAFGGSMNQEEPEEKSLEDLPWQDIRDRVQVLRVIQFGHDKLEAEYFKERANLKSSFRNLVIACTTRYHAMLLCEISVVVVWNVDLCHADSNIYKIVNAVPEAGGGVTNKRPKENALSDFWLRALSNNDVLHAKITEKDKGALRYLRDIKCSRTDNHRGFGFKLEFFFATNPFFHNTVLTKTYDLIDGDLPILRKAIGTDIEWYSGKYLTPNLFKTNNWESFFNFFSPPQVPKVIDENVAKEIENQMEQDYEIGSTIRELIPHVVSWNLALPPSDVPLPGNSHIRMSDLAFGGTLNEEDQVVLVNAFNRKLDKLEKQFLMQRGALKAKYEKLYEPFYNQQCNSVSASVEVCEANKVAGVNGVPRFWLDALFNNNVLAAEITGHDLQALAYLRDIKCSKIDDDNRGFKLDFYFERNHFFKNSVLTKTYHMVDEDVPILAKAIGTEIAWYPDCCLTNKNPIEKKSKKGSCSTRTENRKSFFNFFSEHHVHEDIDTVRNKMEVDYEIGATVRETIIPYAVSWYTGEAWRSRVEYIDIDIDDDEDGGDQNDDDDGDSDDGDDE</sequence>
<dbReference type="GO" id="GO:0005634">
    <property type="term" value="C:nucleus"/>
    <property type="evidence" value="ECO:0007669"/>
    <property type="project" value="UniProtKB-SubCell"/>
</dbReference>
<dbReference type="GO" id="GO:0006334">
    <property type="term" value="P:nucleosome assembly"/>
    <property type="evidence" value="ECO:0007669"/>
    <property type="project" value="InterPro"/>
</dbReference>
<protein>
    <recommendedName>
        <fullName evidence="9">Nucleosome assembly protein</fullName>
    </recommendedName>
</protein>